<dbReference type="Pfam" id="PF03734">
    <property type="entry name" value="YkuD"/>
    <property type="match status" value="1"/>
</dbReference>
<dbReference type="GO" id="GO:0016757">
    <property type="term" value="F:glycosyltransferase activity"/>
    <property type="evidence" value="ECO:0007669"/>
    <property type="project" value="UniProtKB-KW"/>
</dbReference>
<name>B2J7T4_NOSP7</name>
<dbReference type="Gene3D" id="2.40.440.10">
    <property type="entry name" value="L,D-transpeptidase catalytic domain-like"/>
    <property type="match status" value="1"/>
</dbReference>
<dbReference type="PROSITE" id="PS52029">
    <property type="entry name" value="LD_TPASE"/>
    <property type="match status" value="1"/>
</dbReference>
<dbReference type="CDD" id="cd16913">
    <property type="entry name" value="YkuD_like"/>
    <property type="match status" value="1"/>
</dbReference>
<dbReference type="InterPro" id="IPR005490">
    <property type="entry name" value="LD_TPept_cat_dom"/>
</dbReference>
<keyword evidence="6 9" id="KW-0133">Cell shape</keyword>
<feature type="domain" description="L,D-TPase catalytic" evidence="11">
    <location>
        <begin position="225"/>
        <end position="350"/>
    </location>
</feature>
<dbReference type="AlphaFoldDB" id="B2J7T4"/>
<evidence type="ECO:0000256" key="7">
    <source>
        <dbReference type="ARBA" id="ARBA00022984"/>
    </source>
</evidence>
<dbReference type="STRING" id="63737.Npun_R4151"/>
<keyword evidence="4" id="KW-0808">Transferase</keyword>
<evidence type="ECO:0000256" key="9">
    <source>
        <dbReference type="PROSITE-ProRule" id="PRU01373"/>
    </source>
</evidence>
<evidence type="ECO:0000256" key="6">
    <source>
        <dbReference type="ARBA" id="ARBA00022960"/>
    </source>
</evidence>
<evidence type="ECO:0000256" key="10">
    <source>
        <dbReference type="SAM" id="MobiDB-lite"/>
    </source>
</evidence>
<evidence type="ECO:0000256" key="2">
    <source>
        <dbReference type="ARBA" id="ARBA00005992"/>
    </source>
</evidence>
<sequence>MAMVRNESVGRMVMLLCFGTAFLSLAVHWRITTAERQSDKSASTSMRRDSTLTNPKGSRSEGVYKNLSQVSLGEIALGASVPPGEVAQGSSVQRAVTPKSSAIKPRTKSKIIKKNVAQATTRKASILKYSAIKSETKSKIIKKNVAKATTGRASTPKSSTVKPQTQPKTIKNNVAQATELPIKMQLVAQAERQNPVTDSWPKGLWSKASAQQAPSASDRLADRKTQVVVDLSDRRTYVYAGDEVIASYPIAVGKKGWETPTGSFQVIHMRHYPIWRHPITGKVFQAGTDSPLGDRWIGFWSDGRNEIGFHGTPDIDLVGTAVSHGCLRMRNSDVRMLYEQVSIGTTVLVRN</sequence>
<dbReference type="GO" id="GO:0071972">
    <property type="term" value="F:peptidoglycan L,D-transpeptidase activity"/>
    <property type="evidence" value="ECO:0007669"/>
    <property type="project" value="TreeGrafter"/>
</dbReference>
<dbReference type="InterPro" id="IPR050979">
    <property type="entry name" value="LD-transpeptidase"/>
</dbReference>
<feature type="compositionally biased region" description="Low complexity" evidence="10">
    <location>
        <begin position="206"/>
        <end position="217"/>
    </location>
</feature>
<dbReference type="InterPro" id="IPR038063">
    <property type="entry name" value="Transpep_catalytic_dom"/>
</dbReference>
<evidence type="ECO:0000256" key="8">
    <source>
        <dbReference type="ARBA" id="ARBA00023316"/>
    </source>
</evidence>
<dbReference type="eggNOG" id="COG1376">
    <property type="taxonomic scope" value="Bacteria"/>
</dbReference>
<evidence type="ECO:0000256" key="1">
    <source>
        <dbReference type="ARBA" id="ARBA00004752"/>
    </source>
</evidence>
<evidence type="ECO:0000313" key="13">
    <source>
        <dbReference type="Proteomes" id="UP000001191"/>
    </source>
</evidence>
<dbReference type="KEGG" id="npu:Npun_R4151"/>
<dbReference type="EnsemblBacteria" id="ACC82529">
    <property type="protein sequence ID" value="ACC82529"/>
    <property type="gene ID" value="Npun_R4151"/>
</dbReference>
<dbReference type="GO" id="GO:0018104">
    <property type="term" value="P:peptidoglycan-protein cross-linking"/>
    <property type="evidence" value="ECO:0007669"/>
    <property type="project" value="TreeGrafter"/>
</dbReference>
<feature type="region of interest" description="Disordered" evidence="10">
    <location>
        <begin position="36"/>
        <end position="61"/>
    </location>
</feature>
<dbReference type="PhylomeDB" id="B2J7T4"/>
<dbReference type="GO" id="GO:0005576">
    <property type="term" value="C:extracellular region"/>
    <property type="evidence" value="ECO:0007669"/>
    <property type="project" value="TreeGrafter"/>
</dbReference>
<dbReference type="EMBL" id="CP001037">
    <property type="protein sequence ID" value="ACC82529.1"/>
    <property type="molecule type" value="Genomic_DNA"/>
</dbReference>
<evidence type="ECO:0000256" key="3">
    <source>
        <dbReference type="ARBA" id="ARBA00022676"/>
    </source>
</evidence>
<feature type="region of interest" description="Disordered" evidence="10">
    <location>
        <begin position="147"/>
        <end position="167"/>
    </location>
</feature>
<evidence type="ECO:0000256" key="5">
    <source>
        <dbReference type="ARBA" id="ARBA00022801"/>
    </source>
</evidence>
<keyword evidence="8 9" id="KW-0961">Cell wall biogenesis/degradation</keyword>
<organism evidence="12 13">
    <name type="scientific">Nostoc punctiforme (strain ATCC 29133 / PCC 73102)</name>
    <dbReference type="NCBI Taxonomy" id="63737"/>
    <lineage>
        <taxon>Bacteria</taxon>
        <taxon>Bacillati</taxon>
        <taxon>Cyanobacteriota</taxon>
        <taxon>Cyanophyceae</taxon>
        <taxon>Nostocales</taxon>
        <taxon>Nostocaceae</taxon>
        <taxon>Nostoc</taxon>
    </lineage>
</organism>
<dbReference type="HOGENOM" id="CLU_042399_4_0_3"/>
<evidence type="ECO:0000256" key="4">
    <source>
        <dbReference type="ARBA" id="ARBA00022679"/>
    </source>
</evidence>
<dbReference type="GO" id="GO:0008360">
    <property type="term" value="P:regulation of cell shape"/>
    <property type="evidence" value="ECO:0007669"/>
    <property type="project" value="UniProtKB-UniRule"/>
</dbReference>
<comment type="pathway">
    <text evidence="1 9">Cell wall biogenesis; peptidoglycan biosynthesis.</text>
</comment>
<feature type="region of interest" description="Disordered" evidence="10">
    <location>
        <begin position="197"/>
        <end position="219"/>
    </location>
</feature>
<feature type="compositionally biased region" description="Polar residues" evidence="10">
    <location>
        <begin position="151"/>
        <end position="167"/>
    </location>
</feature>
<dbReference type="PANTHER" id="PTHR30582">
    <property type="entry name" value="L,D-TRANSPEPTIDASE"/>
    <property type="match status" value="1"/>
</dbReference>
<feature type="active site" description="Nucleophile" evidence="9">
    <location>
        <position position="326"/>
    </location>
</feature>
<keyword evidence="5" id="KW-0378">Hydrolase</keyword>
<accession>B2J7T4</accession>
<keyword evidence="13" id="KW-1185">Reference proteome</keyword>
<dbReference type="UniPathway" id="UPA00219"/>
<protein>
    <submittedName>
        <fullName evidence="12">ErfK/YbiS/YcfS/YnhG family protein</fullName>
    </submittedName>
</protein>
<evidence type="ECO:0000259" key="11">
    <source>
        <dbReference type="PROSITE" id="PS52029"/>
    </source>
</evidence>
<feature type="active site" description="Proton donor/acceptor" evidence="9">
    <location>
        <position position="310"/>
    </location>
</feature>
<gene>
    <name evidence="12" type="ordered locus">Npun_R4151</name>
</gene>
<reference evidence="13" key="1">
    <citation type="submission" date="2008-04" db="EMBL/GenBank/DDBJ databases">
        <title>Complete sequence of chromosome of Nostoc punctiforme ATCC 29133.</title>
        <authorList>
            <consortium name="US DOE Joint Genome Institute"/>
            <person name="Copeland A."/>
            <person name="Lucas S."/>
            <person name="Lapidus A."/>
            <person name="Glavina del Rio T."/>
            <person name="Dalin E."/>
            <person name="Tice H."/>
            <person name="Pitluck S."/>
            <person name="Chain P."/>
            <person name="Malfatti S."/>
            <person name="Shin M."/>
            <person name="Vergez L."/>
            <person name="Schmutz J."/>
            <person name="Larimer F."/>
            <person name="Land M."/>
            <person name="Hauser L."/>
            <person name="Kyrpides N."/>
            <person name="Kim E."/>
            <person name="Meeks J.C."/>
            <person name="Elhai J."/>
            <person name="Campbell E.L."/>
            <person name="Thiel T."/>
            <person name="Longmire J."/>
            <person name="Potts M."/>
            <person name="Atlas R."/>
        </authorList>
    </citation>
    <scope>NUCLEOTIDE SEQUENCE [LARGE SCALE GENOMIC DNA]</scope>
    <source>
        <strain evidence="13">ATCC 29133 / PCC 73102</strain>
    </source>
</reference>
<reference evidence="12 13" key="2">
    <citation type="journal article" date="2013" name="Plant Physiol.">
        <title>A Nostoc punctiforme Sugar Transporter Necessary to Establish a Cyanobacterium-Plant Symbiosis.</title>
        <authorList>
            <person name="Ekman M."/>
            <person name="Picossi S."/>
            <person name="Campbell E.L."/>
            <person name="Meeks J.C."/>
            <person name="Flores E."/>
        </authorList>
    </citation>
    <scope>NUCLEOTIDE SEQUENCE [LARGE SCALE GENOMIC DNA]</scope>
    <source>
        <strain evidence="13">ATCC 29133 / PCC 73102</strain>
    </source>
</reference>
<dbReference type="GO" id="GO:0071555">
    <property type="term" value="P:cell wall organization"/>
    <property type="evidence" value="ECO:0007669"/>
    <property type="project" value="UniProtKB-UniRule"/>
</dbReference>
<comment type="similarity">
    <text evidence="2">Belongs to the YkuD family.</text>
</comment>
<dbReference type="SUPFAM" id="SSF141523">
    <property type="entry name" value="L,D-transpeptidase catalytic domain-like"/>
    <property type="match status" value="1"/>
</dbReference>
<evidence type="ECO:0000313" key="12">
    <source>
        <dbReference type="EMBL" id="ACC82529.1"/>
    </source>
</evidence>
<keyword evidence="3" id="KW-0328">Glycosyltransferase</keyword>
<dbReference type="Proteomes" id="UP000001191">
    <property type="component" value="Chromosome"/>
</dbReference>
<dbReference type="PANTHER" id="PTHR30582:SF24">
    <property type="entry name" value="L,D-TRANSPEPTIDASE ERFK_SRFK-RELATED"/>
    <property type="match status" value="1"/>
</dbReference>
<feature type="compositionally biased region" description="Polar residues" evidence="10">
    <location>
        <begin position="40"/>
        <end position="57"/>
    </location>
</feature>
<keyword evidence="7 9" id="KW-0573">Peptidoglycan synthesis</keyword>
<proteinExistence type="inferred from homology"/>